<proteinExistence type="predicted"/>
<dbReference type="AlphaFoldDB" id="A0A378KD21"/>
<accession>A0A378KD21</accession>
<dbReference type="Proteomes" id="UP000254794">
    <property type="component" value="Unassembled WGS sequence"/>
</dbReference>
<dbReference type="OrthoDB" id="5654452at2"/>
<evidence type="ECO:0000313" key="2">
    <source>
        <dbReference type="Proteomes" id="UP000254794"/>
    </source>
</evidence>
<gene>
    <name evidence="1" type="ORF">NCTC13316_03282</name>
</gene>
<reference evidence="1 2" key="1">
    <citation type="submission" date="2018-06" db="EMBL/GenBank/DDBJ databases">
        <authorList>
            <consortium name="Pathogen Informatics"/>
            <person name="Doyle S."/>
        </authorList>
    </citation>
    <scope>NUCLEOTIDE SEQUENCE [LARGE SCALE GENOMIC DNA]</scope>
    <source>
        <strain evidence="1 2">NCTC13316</strain>
    </source>
</reference>
<keyword evidence="2" id="KW-1185">Reference proteome</keyword>
<organism evidence="1 2">
    <name type="scientific">Legionella busanensis</name>
    <dbReference type="NCBI Taxonomy" id="190655"/>
    <lineage>
        <taxon>Bacteria</taxon>
        <taxon>Pseudomonadati</taxon>
        <taxon>Pseudomonadota</taxon>
        <taxon>Gammaproteobacteria</taxon>
        <taxon>Legionellales</taxon>
        <taxon>Legionellaceae</taxon>
        <taxon>Legionella</taxon>
    </lineage>
</organism>
<sequence length="264" mass="31140">MTVAEVRQRDFISCYTDALIFARNTTRMNNNSYFIPNLFQDIKNRKNYIHVGPHHYILLPDELLKTTQRSAFRRRHTQHSNKEVNGKLTLNQFVEKHTDKSDGKYKYLENKNIELAKLIEILFYFEQINSTSTKFDSEDRENFMHVAKQIISNGQPLFPYLEALINYVTYLKKIKIEATHTDTLSFSDYTRFHSVYKGFYLNLQQLLSTLALKADSLKNIKPNKVTIMGNLIQSFKEIEQNLEVVLSKENYSLESFKTLYEFQC</sequence>
<dbReference type="RefSeq" id="WP_115332799.1">
    <property type="nucleotide sequence ID" value="NZ_CAAAHP010000005.1"/>
</dbReference>
<evidence type="ECO:0000313" key="1">
    <source>
        <dbReference type="EMBL" id="STX81411.1"/>
    </source>
</evidence>
<dbReference type="EMBL" id="UGOD01000004">
    <property type="protein sequence ID" value="STX81411.1"/>
    <property type="molecule type" value="Genomic_DNA"/>
</dbReference>
<name>A0A378KD21_9GAMM</name>
<protein>
    <submittedName>
        <fullName evidence="1">Uncharacterized protein</fullName>
    </submittedName>
</protein>